<protein>
    <submittedName>
        <fullName evidence="2">Type 1 fimbrial protein</fullName>
    </submittedName>
</protein>
<accession>A0A7T4A744</accession>
<organism evidence="2 3">
    <name type="scientific">Aeromonas jandaei</name>
    <dbReference type="NCBI Taxonomy" id="650"/>
    <lineage>
        <taxon>Bacteria</taxon>
        <taxon>Pseudomonadati</taxon>
        <taxon>Pseudomonadota</taxon>
        <taxon>Gammaproteobacteria</taxon>
        <taxon>Aeromonadales</taxon>
        <taxon>Aeromonadaceae</taxon>
        <taxon>Aeromonas</taxon>
    </lineage>
</organism>
<feature type="signal peptide" evidence="1">
    <location>
        <begin position="1"/>
        <end position="35"/>
    </location>
</feature>
<reference evidence="2 3" key="1">
    <citation type="submission" date="2020-12" db="EMBL/GenBank/DDBJ databases">
        <title>FDA dAtabase for Regulatory Grade micrObial Sequences (FDA-ARGOS): Supporting development and validation of Infectious Disease Dx tests.</title>
        <authorList>
            <person name="Sproer C."/>
            <person name="Gronow S."/>
            <person name="Severitt S."/>
            <person name="Schroder I."/>
            <person name="Tallon L."/>
            <person name="Sadzewicz L."/>
            <person name="Zhao X."/>
            <person name="Boylan J."/>
            <person name="Ott S."/>
            <person name="Bowen H."/>
            <person name="Vavikolanu K."/>
            <person name="Mehta A."/>
            <person name="Aluvathingal J."/>
            <person name="Nadendla S."/>
            <person name="Lowell S."/>
            <person name="Myers T."/>
            <person name="Yan Y."/>
            <person name="Sichtig H."/>
        </authorList>
    </citation>
    <scope>NUCLEOTIDE SEQUENCE [LARGE SCALE GENOMIC DNA]</scope>
    <source>
        <strain evidence="2 3">FDAARGOS_986</strain>
    </source>
</reference>
<feature type="chain" id="PRO_5046961497" evidence="1">
    <location>
        <begin position="36"/>
        <end position="105"/>
    </location>
</feature>
<keyword evidence="3" id="KW-1185">Reference proteome</keyword>
<dbReference type="RefSeq" id="WP_042032806.1">
    <property type="nucleotide sequence ID" value="NZ_CAWMFX010000050.1"/>
</dbReference>
<dbReference type="EMBL" id="CP066092">
    <property type="protein sequence ID" value="QQB18550.1"/>
    <property type="molecule type" value="Genomic_DNA"/>
</dbReference>
<evidence type="ECO:0000313" key="2">
    <source>
        <dbReference type="EMBL" id="QQB18550.1"/>
    </source>
</evidence>
<proteinExistence type="predicted"/>
<sequence>MKAQHTLSRLARKSALSICSALLVGTSLMPMAASAYDGTITFSGTIYETPCNFSDSSVTCYSGSNQQSMALNKLWQSGQTHLLSNTISYKVADSGSMTIVTVSYL</sequence>
<dbReference type="Proteomes" id="UP000595481">
    <property type="component" value="Chromosome"/>
</dbReference>
<dbReference type="GeneID" id="69552276"/>
<keyword evidence="1" id="KW-0732">Signal</keyword>
<name>A0A7T4A744_AERJA</name>
<evidence type="ECO:0000313" key="3">
    <source>
        <dbReference type="Proteomes" id="UP000595481"/>
    </source>
</evidence>
<evidence type="ECO:0000256" key="1">
    <source>
        <dbReference type="SAM" id="SignalP"/>
    </source>
</evidence>
<gene>
    <name evidence="2" type="ORF">I6H43_13330</name>
</gene>